<feature type="transmembrane region" description="Helical" evidence="1">
    <location>
        <begin position="278"/>
        <end position="296"/>
    </location>
</feature>
<feature type="transmembrane region" description="Helical" evidence="1">
    <location>
        <begin position="252"/>
        <end position="272"/>
    </location>
</feature>
<evidence type="ECO:0000256" key="1">
    <source>
        <dbReference type="SAM" id="Phobius"/>
    </source>
</evidence>
<dbReference type="Proteomes" id="UP001449657">
    <property type="component" value="Chromosome"/>
</dbReference>
<keyword evidence="1" id="KW-0472">Membrane</keyword>
<protein>
    <submittedName>
        <fullName evidence="2">DUF3667 domain-containing protein</fullName>
    </submittedName>
</protein>
<feature type="transmembrane region" description="Helical" evidence="1">
    <location>
        <begin position="88"/>
        <end position="105"/>
    </location>
</feature>
<evidence type="ECO:0000313" key="3">
    <source>
        <dbReference type="Proteomes" id="UP001449657"/>
    </source>
</evidence>
<evidence type="ECO:0000313" key="2">
    <source>
        <dbReference type="EMBL" id="WZN45890.1"/>
    </source>
</evidence>
<gene>
    <name evidence="2" type="ORF">WJU22_23610</name>
</gene>
<name>A0ABZ2Z331_9BACT</name>
<feature type="transmembrane region" description="Helical" evidence="1">
    <location>
        <begin position="308"/>
        <end position="336"/>
    </location>
</feature>
<keyword evidence="1" id="KW-0812">Transmembrane</keyword>
<dbReference type="EMBL" id="CP150096">
    <property type="protein sequence ID" value="WZN45890.1"/>
    <property type="molecule type" value="Genomic_DNA"/>
</dbReference>
<sequence>MKTQHLRQDKTCLNCGHEVPDRFCGHCGQENVDTKESFGHLAGHFFQDITHYDSKLLLTLKYLFFYPGKVTKEYIAGKRQMFVNPIRLYVFTSFVFFLLAAMTTSHHDPYAREDSHEKSTQKAVFGGLVDTAEKIRGRLDSGKVAPEDTAKAFADANALALIGQDSLENAAHVYDSLQHTFTEDQRDNWVKRKTIMRFLQLRDKYGANVGYAIQDKFLHSYPKMFFLLLPFFALLLSWFFRRKDLVYGDHAIFSIHMHTVVFMLGILAMLIGMPFHGFAYYEWLVLLIFIYLVLSLRNTYQLSFGKALVKSIGVLIAYALGSAIVLLLFLFFILAIT</sequence>
<accession>A0ABZ2Z331</accession>
<proteinExistence type="predicted"/>
<reference evidence="2 3" key="1">
    <citation type="submission" date="2024-03" db="EMBL/GenBank/DDBJ databases">
        <title>Chitinophaga caseinilytica sp. nov., a casein hydrolysing bacterium isolated from forest soil.</title>
        <authorList>
            <person name="Lee D.S."/>
            <person name="Han D.M."/>
            <person name="Baek J.H."/>
            <person name="Choi D.G."/>
            <person name="Jeon J.H."/>
            <person name="Jeon C.O."/>
        </authorList>
    </citation>
    <scope>NUCLEOTIDE SEQUENCE [LARGE SCALE GENOMIC DNA]</scope>
    <source>
        <strain evidence="2 3">KACC 19118</strain>
    </source>
</reference>
<dbReference type="Pfam" id="PF12412">
    <property type="entry name" value="DUF3667"/>
    <property type="match status" value="1"/>
</dbReference>
<dbReference type="InterPro" id="IPR022134">
    <property type="entry name" value="DUF3667"/>
</dbReference>
<organism evidence="2 3">
    <name type="scientific">Chitinophaga caseinilytica</name>
    <dbReference type="NCBI Taxonomy" id="2267521"/>
    <lineage>
        <taxon>Bacteria</taxon>
        <taxon>Pseudomonadati</taxon>
        <taxon>Bacteroidota</taxon>
        <taxon>Chitinophagia</taxon>
        <taxon>Chitinophagales</taxon>
        <taxon>Chitinophagaceae</taxon>
        <taxon>Chitinophaga</taxon>
    </lineage>
</organism>
<keyword evidence="3" id="KW-1185">Reference proteome</keyword>
<keyword evidence="1" id="KW-1133">Transmembrane helix</keyword>
<dbReference type="RefSeq" id="WP_341840631.1">
    <property type="nucleotide sequence ID" value="NZ_CP149792.1"/>
</dbReference>
<feature type="transmembrane region" description="Helical" evidence="1">
    <location>
        <begin position="224"/>
        <end position="240"/>
    </location>
</feature>